<keyword evidence="3" id="KW-0804">Transcription</keyword>
<dbReference type="InterPro" id="IPR016032">
    <property type="entry name" value="Sig_transdc_resp-reg_C-effctor"/>
</dbReference>
<keyword evidence="1" id="KW-0805">Transcription regulation</keyword>
<dbReference type="Pfam" id="PF00196">
    <property type="entry name" value="GerE"/>
    <property type="match status" value="1"/>
</dbReference>
<organism evidence="6 7">
    <name type="scientific">Adlercreutzia mucosicola</name>
    <dbReference type="NCBI Taxonomy" id="580026"/>
    <lineage>
        <taxon>Bacteria</taxon>
        <taxon>Bacillati</taxon>
        <taxon>Actinomycetota</taxon>
        <taxon>Coriobacteriia</taxon>
        <taxon>Eggerthellales</taxon>
        <taxon>Eggerthellaceae</taxon>
        <taxon>Adlercreutzia</taxon>
    </lineage>
</organism>
<dbReference type="InterPro" id="IPR036388">
    <property type="entry name" value="WH-like_DNA-bd_sf"/>
</dbReference>
<dbReference type="OrthoDB" id="134985at2"/>
<dbReference type="SUPFAM" id="SSF103473">
    <property type="entry name" value="MFS general substrate transporter"/>
    <property type="match status" value="1"/>
</dbReference>
<keyword evidence="4" id="KW-0812">Transmembrane</keyword>
<accession>A0A6N8JQX3</accession>
<evidence type="ECO:0000313" key="7">
    <source>
        <dbReference type="Proteomes" id="UP000463388"/>
    </source>
</evidence>
<feature type="transmembrane region" description="Helical" evidence="4">
    <location>
        <begin position="125"/>
        <end position="145"/>
    </location>
</feature>
<feature type="transmembrane region" description="Helical" evidence="4">
    <location>
        <begin position="224"/>
        <end position="241"/>
    </location>
</feature>
<dbReference type="SUPFAM" id="SSF46894">
    <property type="entry name" value="C-terminal effector domain of the bipartite response regulators"/>
    <property type="match status" value="1"/>
</dbReference>
<dbReference type="EMBL" id="WSRR01000016">
    <property type="protein sequence ID" value="MVX61230.1"/>
    <property type="molecule type" value="Genomic_DNA"/>
</dbReference>
<dbReference type="PANTHER" id="PTHR44688:SF16">
    <property type="entry name" value="DNA-BINDING TRANSCRIPTIONAL ACTIVATOR DEVR_DOSR"/>
    <property type="match status" value="1"/>
</dbReference>
<proteinExistence type="predicted"/>
<keyword evidence="2" id="KW-0238">DNA-binding</keyword>
<dbReference type="CDD" id="cd06170">
    <property type="entry name" value="LuxR_C_like"/>
    <property type="match status" value="1"/>
</dbReference>
<feature type="transmembrane region" description="Helical" evidence="4">
    <location>
        <begin position="21"/>
        <end position="46"/>
    </location>
</feature>
<dbReference type="InterPro" id="IPR036259">
    <property type="entry name" value="MFS_trans_sf"/>
</dbReference>
<dbReference type="PROSITE" id="PS50043">
    <property type="entry name" value="HTH_LUXR_2"/>
    <property type="match status" value="1"/>
</dbReference>
<evidence type="ECO:0000256" key="2">
    <source>
        <dbReference type="ARBA" id="ARBA00023125"/>
    </source>
</evidence>
<evidence type="ECO:0000259" key="5">
    <source>
        <dbReference type="PROSITE" id="PS50043"/>
    </source>
</evidence>
<feature type="transmembrane region" description="Helical" evidence="4">
    <location>
        <begin position="180"/>
        <end position="203"/>
    </location>
</feature>
<gene>
    <name evidence="6" type="ORF">GKZ27_07160</name>
</gene>
<feature type="transmembrane region" description="Helical" evidence="4">
    <location>
        <begin position="372"/>
        <end position="394"/>
    </location>
</feature>
<keyword evidence="4" id="KW-1133">Transmembrane helix</keyword>
<feature type="transmembrane region" description="Helical" evidence="4">
    <location>
        <begin position="289"/>
        <end position="308"/>
    </location>
</feature>
<feature type="transmembrane region" description="Helical" evidence="4">
    <location>
        <begin position="66"/>
        <end position="86"/>
    </location>
</feature>
<dbReference type="GO" id="GO:0006355">
    <property type="term" value="P:regulation of DNA-templated transcription"/>
    <property type="evidence" value="ECO:0007669"/>
    <property type="project" value="InterPro"/>
</dbReference>
<dbReference type="Proteomes" id="UP000463388">
    <property type="component" value="Unassembled WGS sequence"/>
</dbReference>
<evidence type="ECO:0000256" key="4">
    <source>
        <dbReference type="SAM" id="Phobius"/>
    </source>
</evidence>
<sequence length="531" mass="56662">MNSTDHSPAGRRGPAATPDRAVVYSAAHVSGILLALAGMASLWAFLHSITFLDSMVTLPAATRFGGGWIANSLCTFGVFLATFLTARRFGPLIRRRNAFRMATGFVGAGLVVLVALSGWVSSPWITYLGNILVALGTAPLIIMWGELYQYLNPQREQLLVTVGAAVAAIALYLVEILLPAPLFLAVLVALPFGSIVCLAKAHALLEKSSDTWRAKRDRERGKSPLLLFICIAVFSIPYNYLRNTEQVQSIVSDLHAWPSVLAIAIVVVSVIGIAEHLAERRGVVIIPSFVLLLLSAALLAHLLAPAAYSSAAPSLLYAGYYLFLAMIYLSIGPIVATAEGNSTRLFAEAMLFNVAGLLLGSAIAGAETVLGAGHATLTVLCLTYALLIAGFMLLGSRSYSLFRINNFDEEEYSFEYLIPRPEASAARGAAAASAADADTGADGTASEEGAGVPTMLDAIVEQCETVSSRYRLSGREEEVLVELARGRTIASIAETLTVSENTIKAHTKSIYRKLGVHTREELLSCVEKVTL</sequence>
<dbReference type="Gene3D" id="1.10.10.10">
    <property type="entry name" value="Winged helix-like DNA-binding domain superfamily/Winged helix DNA-binding domain"/>
    <property type="match status" value="1"/>
</dbReference>
<name>A0A6N8JQX3_9ACTN</name>
<comment type="caution">
    <text evidence="6">The sequence shown here is derived from an EMBL/GenBank/DDBJ whole genome shotgun (WGS) entry which is preliminary data.</text>
</comment>
<dbReference type="InterPro" id="IPR000792">
    <property type="entry name" value="Tscrpt_reg_LuxR_C"/>
</dbReference>
<feature type="domain" description="HTH luxR-type" evidence="5">
    <location>
        <begin position="465"/>
        <end position="530"/>
    </location>
</feature>
<dbReference type="PRINTS" id="PR00038">
    <property type="entry name" value="HTHLUXR"/>
</dbReference>
<dbReference type="SMART" id="SM00421">
    <property type="entry name" value="HTH_LUXR"/>
    <property type="match status" value="1"/>
</dbReference>
<feature type="transmembrane region" description="Helical" evidence="4">
    <location>
        <begin position="320"/>
        <end position="338"/>
    </location>
</feature>
<dbReference type="PANTHER" id="PTHR44688">
    <property type="entry name" value="DNA-BINDING TRANSCRIPTIONAL ACTIVATOR DEVR_DOSR"/>
    <property type="match status" value="1"/>
</dbReference>
<feature type="transmembrane region" description="Helical" evidence="4">
    <location>
        <begin position="98"/>
        <end position="119"/>
    </location>
</feature>
<evidence type="ECO:0000256" key="1">
    <source>
        <dbReference type="ARBA" id="ARBA00023015"/>
    </source>
</evidence>
<keyword evidence="7" id="KW-1185">Reference proteome</keyword>
<evidence type="ECO:0000313" key="6">
    <source>
        <dbReference type="EMBL" id="MVX61230.1"/>
    </source>
</evidence>
<dbReference type="AlphaFoldDB" id="A0A6N8JQX3"/>
<dbReference type="RefSeq" id="WP_160346284.1">
    <property type="nucleotide sequence ID" value="NZ_WSRR01000016.1"/>
</dbReference>
<keyword evidence="4" id="KW-0472">Membrane</keyword>
<feature type="transmembrane region" description="Helical" evidence="4">
    <location>
        <begin position="157"/>
        <end position="174"/>
    </location>
</feature>
<dbReference type="GO" id="GO:0003677">
    <property type="term" value="F:DNA binding"/>
    <property type="evidence" value="ECO:0007669"/>
    <property type="project" value="UniProtKB-KW"/>
</dbReference>
<feature type="transmembrane region" description="Helical" evidence="4">
    <location>
        <begin position="345"/>
        <end position="366"/>
    </location>
</feature>
<reference evidence="6 7" key="1">
    <citation type="submission" date="2019-12" db="EMBL/GenBank/DDBJ databases">
        <title>Microbes associate with the intestines of laboratory mice.</title>
        <authorList>
            <person name="Navarre W."/>
            <person name="Wong E."/>
        </authorList>
    </citation>
    <scope>NUCLEOTIDE SEQUENCE [LARGE SCALE GENOMIC DNA]</scope>
    <source>
        <strain evidence="6 7">NM66_B29</strain>
    </source>
</reference>
<evidence type="ECO:0000256" key="3">
    <source>
        <dbReference type="ARBA" id="ARBA00023163"/>
    </source>
</evidence>
<protein>
    <recommendedName>
        <fullName evidence="5">HTH luxR-type domain-containing protein</fullName>
    </recommendedName>
</protein>
<feature type="transmembrane region" description="Helical" evidence="4">
    <location>
        <begin position="256"/>
        <end position="277"/>
    </location>
</feature>